<dbReference type="Proteomes" id="UP000266861">
    <property type="component" value="Unassembled WGS sequence"/>
</dbReference>
<proteinExistence type="predicted"/>
<evidence type="ECO:0000313" key="2">
    <source>
        <dbReference type="Proteomes" id="UP000266861"/>
    </source>
</evidence>
<name>A0A397IW87_9GLOM</name>
<reference evidence="1 2" key="1">
    <citation type="submission" date="2018-08" db="EMBL/GenBank/DDBJ databases">
        <title>Genome and evolution of the arbuscular mycorrhizal fungus Diversispora epigaea (formerly Glomus versiforme) and its bacterial endosymbionts.</title>
        <authorList>
            <person name="Sun X."/>
            <person name="Fei Z."/>
            <person name="Harrison M."/>
        </authorList>
    </citation>
    <scope>NUCLEOTIDE SEQUENCE [LARGE SCALE GENOMIC DNA]</scope>
    <source>
        <strain evidence="1 2">IT104</strain>
    </source>
</reference>
<accession>A0A397IW87</accession>
<sequence>MARTTQLIMMEKSITICASRRAKRSAKFSLTLHTIQQETTTMQEQGLLGCWHKQLLHT</sequence>
<protein>
    <submittedName>
        <fullName evidence="1">Uncharacterized protein</fullName>
    </submittedName>
</protein>
<evidence type="ECO:0000313" key="1">
    <source>
        <dbReference type="EMBL" id="RHZ80285.1"/>
    </source>
</evidence>
<gene>
    <name evidence="1" type="ORF">Glove_137g57</name>
</gene>
<dbReference type="AlphaFoldDB" id="A0A397IW87"/>
<organism evidence="1 2">
    <name type="scientific">Diversispora epigaea</name>
    <dbReference type="NCBI Taxonomy" id="1348612"/>
    <lineage>
        <taxon>Eukaryota</taxon>
        <taxon>Fungi</taxon>
        <taxon>Fungi incertae sedis</taxon>
        <taxon>Mucoromycota</taxon>
        <taxon>Glomeromycotina</taxon>
        <taxon>Glomeromycetes</taxon>
        <taxon>Diversisporales</taxon>
        <taxon>Diversisporaceae</taxon>
        <taxon>Diversispora</taxon>
    </lineage>
</organism>
<comment type="caution">
    <text evidence="1">The sequence shown here is derived from an EMBL/GenBank/DDBJ whole genome shotgun (WGS) entry which is preliminary data.</text>
</comment>
<dbReference type="EMBL" id="PQFF01000128">
    <property type="protein sequence ID" value="RHZ80285.1"/>
    <property type="molecule type" value="Genomic_DNA"/>
</dbReference>
<keyword evidence="2" id="KW-1185">Reference proteome</keyword>